<reference evidence="2" key="1">
    <citation type="journal article" date="2014" name="Int. J. Syst. Evol. Microbiol.">
        <title>Complete genome sequence of Corynebacterium casei LMG S-19264T (=DSM 44701T), isolated from a smear-ripened cheese.</title>
        <authorList>
            <consortium name="US DOE Joint Genome Institute (JGI-PGF)"/>
            <person name="Walter F."/>
            <person name="Albersmeier A."/>
            <person name="Kalinowski J."/>
            <person name="Ruckert C."/>
        </authorList>
    </citation>
    <scope>NUCLEOTIDE SEQUENCE</scope>
    <source>
        <strain evidence="2">CGMCC 4.7278</strain>
    </source>
</reference>
<accession>A0A917Q7E5</accession>
<dbReference type="EMBL" id="BMMW01000001">
    <property type="protein sequence ID" value="GGK33052.1"/>
    <property type="molecule type" value="Genomic_DNA"/>
</dbReference>
<evidence type="ECO:0000313" key="2">
    <source>
        <dbReference type="EMBL" id="GGK33052.1"/>
    </source>
</evidence>
<comment type="caution">
    <text evidence="2">The sequence shown here is derived from an EMBL/GenBank/DDBJ whole genome shotgun (WGS) entry which is preliminary data.</text>
</comment>
<evidence type="ECO:0000259" key="1">
    <source>
        <dbReference type="Pfam" id="PF25355"/>
    </source>
</evidence>
<dbReference type="Pfam" id="PF25355">
    <property type="entry name" value="DUF7882"/>
    <property type="match status" value="1"/>
</dbReference>
<proteinExistence type="predicted"/>
<name>A0A917Q7E5_9NOCA</name>
<feature type="domain" description="DUF7882" evidence="1">
    <location>
        <begin position="1"/>
        <end position="97"/>
    </location>
</feature>
<dbReference type="InterPro" id="IPR057204">
    <property type="entry name" value="DUF7882"/>
</dbReference>
<gene>
    <name evidence="2" type="ORF">GCM10011591_00880</name>
</gene>
<dbReference type="RefSeq" id="WP_188826708.1">
    <property type="nucleotide sequence ID" value="NZ_BMMW01000001.1"/>
</dbReference>
<keyword evidence="3" id="KW-1185">Reference proteome</keyword>
<reference evidence="2" key="2">
    <citation type="submission" date="2020-09" db="EMBL/GenBank/DDBJ databases">
        <authorList>
            <person name="Sun Q."/>
            <person name="Zhou Y."/>
        </authorList>
    </citation>
    <scope>NUCLEOTIDE SEQUENCE</scope>
    <source>
        <strain evidence="2">CGMCC 4.7278</strain>
    </source>
</reference>
<sequence>MSGFVYNDEVVKLTIDGGDAKFLTHLQLVTEVRFQADLGFQVGLIGSDGAGGSLRNFYWFHPSIPLKFFYDEPGQIDFDQDYYDTMLEMAQGPFGVFLGEVRDLPLRFPQIEEEAPAPSE</sequence>
<dbReference type="Proteomes" id="UP000612956">
    <property type="component" value="Unassembled WGS sequence"/>
</dbReference>
<dbReference type="AlphaFoldDB" id="A0A917Q7E5"/>
<organism evidence="2 3">
    <name type="scientific">Nocardia camponoti</name>
    <dbReference type="NCBI Taxonomy" id="1616106"/>
    <lineage>
        <taxon>Bacteria</taxon>
        <taxon>Bacillati</taxon>
        <taxon>Actinomycetota</taxon>
        <taxon>Actinomycetes</taxon>
        <taxon>Mycobacteriales</taxon>
        <taxon>Nocardiaceae</taxon>
        <taxon>Nocardia</taxon>
    </lineage>
</organism>
<evidence type="ECO:0000313" key="3">
    <source>
        <dbReference type="Proteomes" id="UP000612956"/>
    </source>
</evidence>
<protein>
    <recommendedName>
        <fullName evidence="1">DUF7882 domain-containing protein</fullName>
    </recommendedName>
</protein>